<evidence type="ECO:0000256" key="2">
    <source>
        <dbReference type="ARBA" id="ARBA00022450"/>
    </source>
</evidence>
<evidence type="ECO:0000313" key="14">
    <source>
        <dbReference type="Proteomes" id="UP000662857"/>
    </source>
</evidence>
<dbReference type="GO" id="GO:0031177">
    <property type="term" value="F:phosphopantetheine binding"/>
    <property type="evidence" value="ECO:0007669"/>
    <property type="project" value="InterPro"/>
</dbReference>
<accession>A0A895YQN1</accession>
<dbReference type="Gene3D" id="3.30.70.3290">
    <property type="match status" value="1"/>
</dbReference>
<evidence type="ECO:0000259" key="12">
    <source>
        <dbReference type="PROSITE" id="PS52019"/>
    </source>
</evidence>
<dbReference type="InterPro" id="IPR029058">
    <property type="entry name" value="AB_hydrolase_fold"/>
</dbReference>
<gene>
    <name evidence="13" type="ORF">JQS43_08470</name>
</gene>
<organism evidence="13 14">
    <name type="scientific">Natronosporangium hydrolyticum</name>
    <dbReference type="NCBI Taxonomy" id="2811111"/>
    <lineage>
        <taxon>Bacteria</taxon>
        <taxon>Bacillati</taxon>
        <taxon>Actinomycetota</taxon>
        <taxon>Actinomycetes</taxon>
        <taxon>Micromonosporales</taxon>
        <taxon>Micromonosporaceae</taxon>
        <taxon>Natronosporangium</taxon>
    </lineage>
</organism>
<dbReference type="SUPFAM" id="SSF47336">
    <property type="entry name" value="ACP-like"/>
    <property type="match status" value="1"/>
</dbReference>
<dbReference type="InterPro" id="IPR016035">
    <property type="entry name" value="Acyl_Trfase/lysoPLipase"/>
</dbReference>
<comment type="cofactor">
    <cofactor evidence="1">
        <name>pantetheine 4'-phosphate</name>
        <dbReference type="ChEBI" id="CHEBI:47942"/>
    </cofactor>
</comment>
<dbReference type="InterPro" id="IPR016036">
    <property type="entry name" value="Malonyl_transacylase_ACP-bd"/>
</dbReference>
<dbReference type="Proteomes" id="UP000662857">
    <property type="component" value="Chromosome"/>
</dbReference>
<dbReference type="Gene3D" id="3.40.47.10">
    <property type="match status" value="1"/>
</dbReference>
<dbReference type="PROSITE" id="PS50075">
    <property type="entry name" value="CARRIER"/>
    <property type="match status" value="1"/>
</dbReference>
<dbReference type="InterPro" id="IPR042104">
    <property type="entry name" value="PKS_dehydratase_sf"/>
</dbReference>
<dbReference type="Pfam" id="PF00550">
    <property type="entry name" value="PP-binding"/>
    <property type="match status" value="1"/>
</dbReference>
<keyword evidence="2" id="KW-0596">Phosphopantetheine</keyword>
<evidence type="ECO:0000256" key="5">
    <source>
        <dbReference type="ARBA" id="ARBA00022832"/>
    </source>
</evidence>
<keyword evidence="6" id="KW-0443">Lipid metabolism</keyword>
<dbReference type="InterPro" id="IPR036736">
    <property type="entry name" value="ACP-like_sf"/>
</dbReference>
<dbReference type="PROSITE" id="PS00012">
    <property type="entry name" value="PHOSPHOPANTETHEINE"/>
    <property type="match status" value="1"/>
</dbReference>
<dbReference type="SUPFAM" id="SSF55048">
    <property type="entry name" value="Probable ACP-binding domain of malonyl-CoA ACP transacylase"/>
    <property type="match status" value="1"/>
</dbReference>
<dbReference type="SMART" id="SM00822">
    <property type="entry name" value="PKS_KR"/>
    <property type="match status" value="1"/>
</dbReference>
<evidence type="ECO:0000256" key="1">
    <source>
        <dbReference type="ARBA" id="ARBA00001957"/>
    </source>
</evidence>
<feature type="active site" description="Proton donor; for dehydratase activity" evidence="8">
    <location>
        <position position="1525"/>
    </location>
</feature>
<dbReference type="GO" id="GO:0004312">
    <property type="term" value="F:fatty acid synthase activity"/>
    <property type="evidence" value="ECO:0007669"/>
    <property type="project" value="TreeGrafter"/>
</dbReference>
<evidence type="ECO:0000256" key="8">
    <source>
        <dbReference type="PROSITE-ProRule" id="PRU01363"/>
    </source>
</evidence>
<dbReference type="GO" id="GO:0004315">
    <property type="term" value="F:3-oxoacyl-[acyl-carrier-protein] synthase activity"/>
    <property type="evidence" value="ECO:0007669"/>
    <property type="project" value="InterPro"/>
</dbReference>
<dbReference type="GO" id="GO:0005737">
    <property type="term" value="C:cytoplasm"/>
    <property type="evidence" value="ECO:0007669"/>
    <property type="project" value="TreeGrafter"/>
</dbReference>
<dbReference type="SMART" id="SM00825">
    <property type="entry name" value="PKS_KS"/>
    <property type="match status" value="1"/>
</dbReference>
<dbReference type="InterPro" id="IPR049551">
    <property type="entry name" value="PKS_DH_C"/>
</dbReference>
<evidence type="ECO:0000259" key="10">
    <source>
        <dbReference type="PROSITE" id="PS50075"/>
    </source>
</evidence>
<protein>
    <submittedName>
        <fullName evidence="13">Acyltransferase domain-containing protein</fullName>
    </submittedName>
</protein>
<feature type="domain" description="PKS/mFAS DH" evidence="12">
    <location>
        <begin position="1330"/>
        <end position="1602"/>
    </location>
</feature>
<dbReference type="SUPFAM" id="SSF52151">
    <property type="entry name" value="FabD/lysophospholipase-like"/>
    <property type="match status" value="1"/>
</dbReference>
<dbReference type="Pfam" id="PF22621">
    <property type="entry name" value="CurL-like_PKS_C"/>
    <property type="match status" value="1"/>
</dbReference>
<dbReference type="InterPro" id="IPR049900">
    <property type="entry name" value="PKS_mFAS_DH"/>
</dbReference>
<dbReference type="InterPro" id="IPR014043">
    <property type="entry name" value="Acyl_transferase_dom"/>
</dbReference>
<dbReference type="InterPro" id="IPR036291">
    <property type="entry name" value="NAD(P)-bd_dom_sf"/>
</dbReference>
<dbReference type="GO" id="GO:0044550">
    <property type="term" value="P:secondary metabolite biosynthetic process"/>
    <property type="evidence" value="ECO:0007669"/>
    <property type="project" value="UniProtKB-ARBA"/>
</dbReference>
<feature type="active site" description="Proton acceptor; for dehydratase activity" evidence="8">
    <location>
        <position position="1363"/>
    </location>
</feature>
<dbReference type="PROSITE" id="PS52004">
    <property type="entry name" value="KS3_2"/>
    <property type="match status" value="1"/>
</dbReference>
<dbReference type="Gene3D" id="3.40.366.10">
    <property type="entry name" value="Malonyl-Coenzyme A Acyl Carrier Protein, domain 2"/>
    <property type="match status" value="1"/>
</dbReference>
<dbReference type="InterPro" id="IPR018201">
    <property type="entry name" value="Ketoacyl_synth_AS"/>
</dbReference>
<evidence type="ECO:0000256" key="3">
    <source>
        <dbReference type="ARBA" id="ARBA00022553"/>
    </source>
</evidence>
<dbReference type="InterPro" id="IPR001227">
    <property type="entry name" value="Ac_transferase_dom_sf"/>
</dbReference>
<dbReference type="Pfam" id="PF00109">
    <property type="entry name" value="ketoacyl-synt"/>
    <property type="match status" value="1"/>
</dbReference>
<evidence type="ECO:0000313" key="13">
    <source>
        <dbReference type="EMBL" id="QSB16308.1"/>
    </source>
</evidence>
<dbReference type="Pfam" id="PF00698">
    <property type="entry name" value="Acyl_transf_1"/>
    <property type="match status" value="1"/>
</dbReference>
<dbReference type="SMART" id="SM00826">
    <property type="entry name" value="PKS_DH"/>
    <property type="match status" value="1"/>
</dbReference>
<dbReference type="KEGG" id="nhy:JQS43_08470"/>
<dbReference type="InterPro" id="IPR014030">
    <property type="entry name" value="Ketoacyl_synth_N"/>
</dbReference>
<evidence type="ECO:0000256" key="4">
    <source>
        <dbReference type="ARBA" id="ARBA00022679"/>
    </source>
</evidence>
<dbReference type="SMART" id="SM00827">
    <property type="entry name" value="PKS_AT"/>
    <property type="match status" value="1"/>
</dbReference>
<dbReference type="SUPFAM" id="SSF53901">
    <property type="entry name" value="Thiolase-like"/>
    <property type="match status" value="1"/>
</dbReference>
<dbReference type="GO" id="GO:0005886">
    <property type="term" value="C:plasma membrane"/>
    <property type="evidence" value="ECO:0007669"/>
    <property type="project" value="TreeGrafter"/>
</dbReference>
<feature type="domain" description="Ketosynthase family 3 (KS3)" evidence="11">
    <location>
        <begin position="7"/>
        <end position="434"/>
    </location>
</feature>
<dbReference type="SMART" id="SM00823">
    <property type="entry name" value="PKS_PP"/>
    <property type="match status" value="1"/>
</dbReference>
<dbReference type="PROSITE" id="PS52019">
    <property type="entry name" value="PKS_MFAS_DH"/>
    <property type="match status" value="1"/>
</dbReference>
<sequence>MTDEHSVEPIAIVGLAVRAPGAADAQEFWRNLIDGRESVRELSREEQLAAGATEADLSNPSWVSAAPVLDQLEHFDAELFGMTAREAQLADPQHRLFLESAHTALEDAGYDPARYPGSIGVYAGSGHVRYEWLNLRTNRSLWAGDAGQLSVTTVNSPDYVATQVSYRMNLRGPSLTIHTACSTSLVALHLACEALRNGECELALAGGVSVELPHRVGYLGMEGYVSPDGHCRPFDADAAGTVWGSGAGVVVVKRLADAIADGDRIRAVVRGNAVNNDGTSKVGFSAPSVSGQAAVIAQAVEVADIDPRSITYVEAHGTGTALGDPIEVAALTSVYGPRSSDRQWCAIGSVKSNIGHLSQAAGIVGVVKAVLSLEHGMIPPSLHYERPNPEIDFEQSPFYVASVPAKFEPAGGPRRAAVSSFGVGGTNAHVVLEEAPVPEPGRVAPARSAEVLQLSARTPSALQTAARQLADHLAQRPELPLADVAHTLRVGRTARAHRAAVVATDAGDAVTGLRSGKRLVTGVAGEPPRVAFLFSGQGSQYAGMGAELYGAEPAFAAAVDECLAVLGPDFRELLFDPAAAERLQETRHTQPALFVLEYALAMLWRSWGVEPAAMLGHSVGEYVAATLAGVFRLADALRLVSRRGELMQSVPAGAMLAVPLAESDVSGRLPAELVVATVNGPGTCVVAGPTEAVAQFAEALQADGVGARRLRTSHAFHSPMMAPILADFEAAVAAVPRSAPQARFWSNVTGAPITDEQATDPGYWAAHLRQPVRFGDAVASILAQAGGGPWHFVECGPGRQLAGLVRLQLAKGQPAPLPSLPSQPGSELATLYAAAGRLWTAGSPVTLDASAAGRRRVALPTYPFERQRHWSDPDPVTGDGAGGAGAQSAGRRGADEEVSAAAGPLPVPDRFAVPTWRQLPGAPADQQLGACAVVVAGARGRALAAALRFGGAAVTEFPPGQEPAAVAAASHVIHATALDGAPVTDVSGGWAAQQEGFFSALALVQAVAARPEAAGPIRLDLITSETEDPVPGGLRRPEHATLAGVARVAPLEVAELAVRRIDTGPETAADEIVGELRRAAPDPGEPAAEVALRAGRRWALRYEQVSLPGGEPRLREGGGYLITGGLGGIGITIAEDLARRTRGELLLVARTGLPPRDQWQEYLAEHGLGDRTGRAIAAIRRMERAGATVHVRAVDITDPEQLRELRRSGPLQSLHGIVHAAGLPGGGLAEVRQRADAEAVLGPKLAGTLALRAAYGDLALDFVVLCSSVTAVTGGLGQLDYCAANAFLDAYARSEHGWSTRVVSVNWGGWSEVGMAAEVAAPEGLRASDAAVTPLSHPVLTARTSRSVSGRISADSHWLVDQHRIAEVPVVPGTGHVECAREALTQLLPAPQPGQVISLQDVVFTEPLSVPADLAARYQVDVSPDGEFRISSGLAGRQRTHAQGRGQWVTPPPAAGVDLAAVTARCTRAGAPAAGERGSIVSFGPRWDCLREVYRGDREELARLELPAAATGDLARWGLHPALLDVATSFGFRAAEGTYLPMGYGRVLVRAPLPAVCFSHLRYHPDGGEVMSAEVTLVDSDGQVLVEITDFMLRRIDPAAVSAGLTAPASVALDAAASGDAISPEEGAEALRRLLAADLGPQVVVAASPLAVLREKTRRLDTETAAAAAGATGDDPAAGSVSTDEAGYDDGYVAPRTELEAQLAEVWSSVLGVSRVGAEDDFFTLGGNSLVAVQLIAQVRSAVRVKLPMRSLFAHPTVAGMAEQVESLRKPEAAGGESQITRIQRG</sequence>
<evidence type="ECO:0000256" key="9">
    <source>
        <dbReference type="SAM" id="MobiDB-lite"/>
    </source>
</evidence>
<dbReference type="RefSeq" id="WP_239678515.1">
    <property type="nucleotide sequence ID" value="NZ_CP070499.1"/>
</dbReference>
<evidence type="ECO:0000256" key="7">
    <source>
        <dbReference type="ARBA" id="ARBA00023268"/>
    </source>
</evidence>
<dbReference type="InterPro" id="IPR049552">
    <property type="entry name" value="PKS_DH_N"/>
</dbReference>
<dbReference type="InterPro" id="IPR014031">
    <property type="entry name" value="Ketoacyl_synth_C"/>
</dbReference>
<dbReference type="InterPro" id="IPR013968">
    <property type="entry name" value="PKS_KR"/>
</dbReference>
<dbReference type="GO" id="GO:0071770">
    <property type="term" value="P:DIM/DIP cell wall layer assembly"/>
    <property type="evidence" value="ECO:0007669"/>
    <property type="project" value="TreeGrafter"/>
</dbReference>
<evidence type="ECO:0000256" key="6">
    <source>
        <dbReference type="ARBA" id="ARBA00023098"/>
    </source>
</evidence>
<dbReference type="InterPro" id="IPR016039">
    <property type="entry name" value="Thiolase-like"/>
</dbReference>
<dbReference type="GO" id="GO:0006633">
    <property type="term" value="P:fatty acid biosynthetic process"/>
    <property type="evidence" value="ECO:0007669"/>
    <property type="project" value="InterPro"/>
</dbReference>
<dbReference type="InterPro" id="IPR020806">
    <property type="entry name" value="PKS_PP-bd"/>
</dbReference>
<dbReference type="InterPro" id="IPR020807">
    <property type="entry name" value="PKS_DH"/>
</dbReference>
<name>A0A895YQN1_9ACTN</name>
<dbReference type="Pfam" id="PF21089">
    <property type="entry name" value="PKS_DH_N"/>
    <property type="match status" value="1"/>
</dbReference>
<dbReference type="InterPro" id="IPR020841">
    <property type="entry name" value="PKS_Beta-ketoAc_synthase_dom"/>
</dbReference>
<dbReference type="InterPro" id="IPR009081">
    <property type="entry name" value="PP-bd_ACP"/>
</dbReference>
<feature type="region of interest" description="Disordered" evidence="9">
    <location>
        <begin position="866"/>
        <end position="905"/>
    </location>
</feature>
<dbReference type="Pfam" id="PF14765">
    <property type="entry name" value="PS-DH"/>
    <property type="match status" value="1"/>
</dbReference>
<dbReference type="SUPFAM" id="SSF51735">
    <property type="entry name" value="NAD(P)-binding Rossmann-fold domains"/>
    <property type="match status" value="2"/>
</dbReference>
<keyword evidence="14" id="KW-1185">Reference proteome</keyword>
<keyword evidence="13" id="KW-0012">Acyltransferase</keyword>
<reference evidence="13" key="1">
    <citation type="submission" date="2021-02" db="EMBL/GenBank/DDBJ databases">
        <title>Natrosporangium hydrolyticum gen. nov., sp. nov, a haloalkaliphilic actinobacterium from a soda solonchak soil.</title>
        <authorList>
            <person name="Sorokin D.Y."/>
            <person name="Khijniak T.V."/>
            <person name="Zakharycheva A.P."/>
            <person name="Boueva O.V."/>
            <person name="Ariskina E.V."/>
            <person name="Hahnke R.L."/>
            <person name="Bunk B."/>
            <person name="Sproer C."/>
            <person name="Schumann P."/>
            <person name="Evtushenko L.I."/>
            <person name="Kublanov I.V."/>
        </authorList>
    </citation>
    <scope>NUCLEOTIDE SEQUENCE</scope>
    <source>
        <strain evidence="13">DSM 106523</strain>
    </source>
</reference>
<keyword evidence="7" id="KW-0511">Multifunctional enzyme</keyword>
<dbReference type="PANTHER" id="PTHR43775:SF37">
    <property type="entry name" value="SI:DKEY-61P9.11"/>
    <property type="match status" value="1"/>
</dbReference>
<dbReference type="Pfam" id="PF02801">
    <property type="entry name" value="Ketoacyl-synt_C"/>
    <property type="match status" value="1"/>
</dbReference>
<dbReference type="InterPro" id="IPR057326">
    <property type="entry name" value="KR_dom"/>
</dbReference>
<feature type="region of interest" description="N-terminal hotdog fold" evidence="8">
    <location>
        <begin position="1330"/>
        <end position="1453"/>
    </location>
</feature>
<keyword evidence="3" id="KW-0597">Phosphoprotein</keyword>
<dbReference type="PANTHER" id="PTHR43775">
    <property type="entry name" value="FATTY ACID SYNTHASE"/>
    <property type="match status" value="1"/>
</dbReference>
<dbReference type="CDD" id="cd00833">
    <property type="entry name" value="PKS"/>
    <property type="match status" value="1"/>
</dbReference>
<dbReference type="Gene3D" id="3.40.50.1820">
    <property type="entry name" value="alpha/beta hydrolase"/>
    <property type="match status" value="1"/>
</dbReference>
<dbReference type="FunFam" id="3.40.47.10:FF:000042">
    <property type="entry name" value="Polyketide synthase Pks13"/>
    <property type="match status" value="1"/>
</dbReference>
<proteinExistence type="predicted"/>
<dbReference type="EMBL" id="CP070499">
    <property type="protein sequence ID" value="QSB16308.1"/>
    <property type="molecule type" value="Genomic_DNA"/>
</dbReference>
<dbReference type="Gene3D" id="3.40.50.720">
    <property type="entry name" value="NAD(P)-binding Rossmann-like Domain"/>
    <property type="match status" value="1"/>
</dbReference>
<feature type="domain" description="Carrier" evidence="10">
    <location>
        <begin position="1694"/>
        <end position="1769"/>
    </location>
</feature>
<keyword evidence="5" id="KW-0276">Fatty acid metabolism</keyword>
<dbReference type="PROSITE" id="PS00606">
    <property type="entry name" value="KS3_1"/>
    <property type="match status" value="1"/>
</dbReference>
<dbReference type="Gene3D" id="3.10.129.110">
    <property type="entry name" value="Polyketide synthase dehydratase"/>
    <property type="match status" value="1"/>
</dbReference>
<feature type="region of interest" description="C-terminal hotdog fold" evidence="8">
    <location>
        <begin position="1467"/>
        <end position="1602"/>
    </location>
</feature>
<keyword evidence="4" id="KW-0808">Transferase</keyword>
<dbReference type="Pfam" id="PF08659">
    <property type="entry name" value="KR"/>
    <property type="match status" value="1"/>
</dbReference>
<dbReference type="FunFam" id="1.10.1200.10:FF:000016">
    <property type="entry name" value="Non-ribosomal peptide synthase"/>
    <property type="match status" value="1"/>
</dbReference>
<evidence type="ECO:0000259" key="11">
    <source>
        <dbReference type="PROSITE" id="PS52004"/>
    </source>
</evidence>
<dbReference type="InterPro" id="IPR050091">
    <property type="entry name" value="PKS_NRPS_Biosynth_Enz"/>
</dbReference>
<dbReference type="InterPro" id="IPR006162">
    <property type="entry name" value="Ppantetheine_attach_site"/>
</dbReference>